<keyword evidence="4 5" id="KW-0697">Rotamase</keyword>
<sequence length="312" mass="34633">MTGYKQMKHIGCTLTALLAMVLVISGCERNAFVAKVGGQTISAAALLQELEHAGLPASKQNLELLLGRLITQHAAEYQAKALNLDEDPDYRRKVRLLSLEVLRERYKQQVLQHTSLEVTEAEITSAYEQHQTRFFRPAKARVALIVFERSAQDSAKRVAEYLDELRTLEGDKRDMQFQRLAANHSMDRASRYRGGDIGYLVQGEQSHWPAAVVEQAFTLTTVGELSPVIEANSALYIVKLVEHQAAFTEPLAAVRSTLRQELAAEKFDAIKQRVEAKLLEGLAVDRNEALLASLRLPSGDSTSVELPGPALK</sequence>
<dbReference type="Pfam" id="PF13145">
    <property type="entry name" value="Rotamase_2"/>
    <property type="match status" value="1"/>
</dbReference>
<dbReference type="Gene3D" id="1.10.4030.10">
    <property type="entry name" value="Porin chaperone SurA, peptide-binding domain"/>
    <property type="match status" value="1"/>
</dbReference>
<dbReference type="InterPro" id="IPR027304">
    <property type="entry name" value="Trigger_fact/SurA_dom_sf"/>
</dbReference>
<dbReference type="GO" id="GO:0003755">
    <property type="term" value="F:peptidyl-prolyl cis-trans isomerase activity"/>
    <property type="evidence" value="ECO:0007669"/>
    <property type="project" value="UniProtKB-KW"/>
</dbReference>
<evidence type="ECO:0000313" key="8">
    <source>
        <dbReference type="Proteomes" id="UP000319732"/>
    </source>
</evidence>
<dbReference type="InterPro" id="IPR000297">
    <property type="entry name" value="PPIase_PpiC"/>
</dbReference>
<evidence type="ECO:0000256" key="3">
    <source>
        <dbReference type="ARBA" id="ARBA00013194"/>
    </source>
</evidence>
<feature type="domain" description="PpiC" evidence="6">
    <location>
        <begin position="137"/>
        <end position="242"/>
    </location>
</feature>
<dbReference type="PROSITE" id="PS50198">
    <property type="entry name" value="PPIC_PPIASE_2"/>
    <property type="match status" value="1"/>
</dbReference>
<evidence type="ECO:0000313" key="7">
    <source>
        <dbReference type="EMBL" id="TQV81173.1"/>
    </source>
</evidence>
<dbReference type="PANTHER" id="PTHR47245">
    <property type="entry name" value="PEPTIDYLPROLYL ISOMERASE"/>
    <property type="match status" value="1"/>
</dbReference>
<reference evidence="7 8" key="1">
    <citation type="submission" date="2019-06" db="EMBL/GenBank/DDBJ databases">
        <title>Whole genome sequence for Cellvibrionaceae sp. R142.</title>
        <authorList>
            <person name="Wang G."/>
        </authorList>
    </citation>
    <scope>NUCLEOTIDE SEQUENCE [LARGE SCALE GENOMIC DNA]</scope>
    <source>
        <strain evidence="7 8">R142</strain>
    </source>
</reference>
<comment type="similarity">
    <text evidence="2">Belongs to the PpiC/parvulin rotamase family.</text>
</comment>
<dbReference type="AlphaFoldDB" id="A0A545TVD1"/>
<accession>A0A545TVD1</accession>
<dbReference type="EMBL" id="VHSG01000008">
    <property type="protein sequence ID" value="TQV81173.1"/>
    <property type="molecule type" value="Genomic_DNA"/>
</dbReference>
<keyword evidence="5" id="KW-0413">Isomerase</keyword>
<dbReference type="PROSITE" id="PS51257">
    <property type="entry name" value="PROKAR_LIPOPROTEIN"/>
    <property type="match status" value="1"/>
</dbReference>
<organism evidence="7 8">
    <name type="scientific">Exilibacterium tricleocarpae</name>
    <dbReference type="NCBI Taxonomy" id="2591008"/>
    <lineage>
        <taxon>Bacteria</taxon>
        <taxon>Pseudomonadati</taxon>
        <taxon>Pseudomonadota</taxon>
        <taxon>Gammaproteobacteria</taxon>
        <taxon>Cellvibrionales</taxon>
        <taxon>Cellvibrionaceae</taxon>
        <taxon>Exilibacterium</taxon>
    </lineage>
</organism>
<proteinExistence type="inferred from homology"/>
<evidence type="ECO:0000256" key="5">
    <source>
        <dbReference type="PROSITE-ProRule" id="PRU00278"/>
    </source>
</evidence>
<dbReference type="SUPFAM" id="SSF109998">
    <property type="entry name" value="Triger factor/SurA peptide-binding domain-like"/>
    <property type="match status" value="1"/>
</dbReference>
<dbReference type="OrthoDB" id="9812372at2"/>
<evidence type="ECO:0000256" key="2">
    <source>
        <dbReference type="ARBA" id="ARBA00007656"/>
    </source>
</evidence>
<evidence type="ECO:0000256" key="4">
    <source>
        <dbReference type="ARBA" id="ARBA00023110"/>
    </source>
</evidence>
<keyword evidence="8" id="KW-1185">Reference proteome</keyword>
<dbReference type="EC" id="5.2.1.8" evidence="3"/>
<dbReference type="PANTHER" id="PTHR47245:SF2">
    <property type="entry name" value="PEPTIDYL-PROLYL CIS-TRANS ISOMERASE HP_0175-RELATED"/>
    <property type="match status" value="1"/>
</dbReference>
<comment type="catalytic activity">
    <reaction evidence="1">
        <text>[protein]-peptidylproline (omega=180) = [protein]-peptidylproline (omega=0)</text>
        <dbReference type="Rhea" id="RHEA:16237"/>
        <dbReference type="Rhea" id="RHEA-COMP:10747"/>
        <dbReference type="Rhea" id="RHEA-COMP:10748"/>
        <dbReference type="ChEBI" id="CHEBI:83833"/>
        <dbReference type="ChEBI" id="CHEBI:83834"/>
        <dbReference type="EC" id="5.2.1.8"/>
    </reaction>
</comment>
<dbReference type="InterPro" id="IPR050245">
    <property type="entry name" value="PrsA_foldase"/>
</dbReference>
<dbReference type="Proteomes" id="UP000319732">
    <property type="component" value="Unassembled WGS sequence"/>
</dbReference>
<name>A0A545TVD1_9GAMM</name>
<dbReference type="Gene3D" id="3.10.50.40">
    <property type="match status" value="1"/>
</dbReference>
<evidence type="ECO:0000259" key="6">
    <source>
        <dbReference type="PROSITE" id="PS50198"/>
    </source>
</evidence>
<gene>
    <name evidence="7" type="ORF">FKG94_08680</name>
</gene>
<dbReference type="SUPFAM" id="SSF54534">
    <property type="entry name" value="FKBP-like"/>
    <property type="match status" value="1"/>
</dbReference>
<evidence type="ECO:0000256" key="1">
    <source>
        <dbReference type="ARBA" id="ARBA00000971"/>
    </source>
</evidence>
<protein>
    <recommendedName>
        <fullName evidence="3">peptidylprolyl isomerase</fullName>
        <ecNumber evidence="3">5.2.1.8</ecNumber>
    </recommendedName>
</protein>
<comment type="caution">
    <text evidence="7">The sequence shown here is derived from an EMBL/GenBank/DDBJ whole genome shotgun (WGS) entry which is preliminary data.</text>
</comment>
<dbReference type="InterPro" id="IPR046357">
    <property type="entry name" value="PPIase_dom_sf"/>
</dbReference>